<evidence type="ECO:0000313" key="7">
    <source>
        <dbReference type="Proteomes" id="UP000015453"/>
    </source>
</evidence>
<dbReference type="Gene3D" id="3.30.2170.10">
    <property type="entry name" value="archaeoglobus fulgidus dsm 4304 superfamily"/>
    <property type="match status" value="1"/>
</dbReference>
<dbReference type="Proteomes" id="UP000015453">
    <property type="component" value="Unassembled WGS sequence"/>
</dbReference>
<keyword evidence="5" id="KW-0378">Hydrolase</keyword>
<dbReference type="GO" id="GO:0006281">
    <property type="term" value="P:DNA repair"/>
    <property type="evidence" value="ECO:0007669"/>
    <property type="project" value="InterPro"/>
</dbReference>
<dbReference type="AlphaFoldDB" id="S8CDV4"/>
<dbReference type="InterPro" id="IPR007581">
    <property type="entry name" value="Endonuclease-V"/>
</dbReference>
<dbReference type="GO" id="GO:0005730">
    <property type="term" value="C:nucleolus"/>
    <property type="evidence" value="ECO:0007669"/>
    <property type="project" value="TreeGrafter"/>
</dbReference>
<evidence type="ECO:0000256" key="2">
    <source>
        <dbReference type="ARBA" id="ARBA00022490"/>
    </source>
</evidence>
<accession>S8CDV4</accession>
<proteinExistence type="inferred from homology"/>
<keyword evidence="3" id="KW-0540">Nuclease</keyword>
<gene>
    <name evidence="6" type="ORF">M569_09729</name>
</gene>
<dbReference type="PANTHER" id="PTHR28511:SF1">
    <property type="entry name" value="ENDONUCLEASE V"/>
    <property type="match status" value="1"/>
</dbReference>
<dbReference type="Pfam" id="PF04493">
    <property type="entry name" value="Endonuclease_5"/>
    <property type="match status" value="1"/>
</dbReference>
<evidence type="ECO:0000256" key="5">
    <source>
        <dbReference type="ARBA" id="ARBA00022801"/>
    </source>
</evidence>
<dbReference type="GO" id="GO:0003727">
    <property type="term" value="F:single-stranded RNA binding"/>
    <property type="evidence" value="ECO:0007669"/>
    <property type="project" value="TreeGrafter"/>
</dbReference>
<keyword evidence="7" id="KW-1185">Reference proteome</keyword>
<sequence>RIQVSLKKQLIAEDRFSWKLPVTGEQAEEDDACCGESLRYIAGVDLSFSKNDPSIACATLVVLDSSTFEVVHEDSAIVELRVPYVSGFLAFREAPVILELLQKMKNNGSTSYPQVLMVDGNGILHPKGFGLACHVGVLADLPTIGIGKNLHHVDGLTQSRVNKQLRDGSPTDDTLILVGDSGATLGAAMRSTDGSTKPVFVSVGHCISLDSAIKIVKFCCRYRVPEPVRQADIRSKIRLR</sequence>
<keyword evidence="2" id="KW-0963">Cytoplasm</keyword>
<organism evidence="6 7">
    <name type="scientific">Genlisea aurea</name>
    <dbReference type="NCBI Taxonomy" id="192259"/>
    <lineage>
        <taxon>Eukaryota</taxon>
        <taxon>Viridiplantae</taxon>
        <taxon>Streptophyta</taxon>
        <taxon>Embryophyta</taxon>
        <taxon>Tracheophyta</taxon>
        <taxon>Spermatophyta</taxon>
        <taxon>Magnoliopsida</taxon>
        <taxon>eudicotyledons</taxon>
        <taxon>Gunneridae</taxon>
        <taxon>Pentapetalae</taxon>
        <taxon>asterids</taxon>
        <taxon>lamiids</taxon>
        <taxon>Lamiales</taxon>
        <taxon>Lentibulariaceae</taxon>
        <taxon>Genlisea</taxon>
    </lineage>
</organism>
<comment type="subcellular location">
    <subcellularLocation>
        <location evidence="1">Cytoplasm</location>
    </subcellularLocation>
</comment>
<feature type="non-terminal residue" evidence="6">
    <location>
        <position position="240"/>
    </location>
</feature>
<evidence type="ECO:0000256" key="4">
    <source>
        <dbReference type="ARBA" id="ARBA00022759"/>
    </source>
</evidence>
<protein>
    <recommendedName>
        <fullName evidence="8">Endonuclease V</fullName>
    </recommendedName>
</protein>
<dbReference type="CDD" id="cd06559">
    <property type="entry name" value="Endonuclease_V"/>
    <property type="match status" value="1"/>
</dbReference>
<dbReference type="OrthoDB" id="20018at2759"/>
<feature type="non-terminal residue" evidence="6">
    <location>
        <position position="1"/>
    </location>
</feature>
<comment type="caution">
    <text evidence="6">The sequence shown here is derived from an EMBL/GenBank/DDBJ whole genome shotgun (WGS) entry which is preliminary data.</text>
</comment>
<evidence type="ECO:0008006" key="8">
    <source>
        <dbReference type="Google" id="ProtNLM"/>
    </source>
</evidence>
<reference evidence="6 7" key="1">
    <citation type="journal article" date="2013" name="BMC Genomics">
        <title>The miniature genome of a carnivorous plant Genlisea aurea contains a low number of genes and short non-coding sequences.</title>
        <authorList>
            <person name="Leushkin E.V."/>
            <person name="Sutormin R.A."/>
            <person name="Nabieva E.R."/>
            <person name="Penin A.A."/>
            <person name="Kondrashov A.S."/>
            <person name="Logacheva M.D."/>
        </authorList>
    </citation>
    <scope>NUCLEOTIDE SEQUENCE [LARGE SCALE GENOMIC DNA]</scope>
</reference>
<keyword evidence="4" id="KW-0255">Endonuclease</keyword>
<evidence type="ECO:0000256" key="1">
    <source>
        <dbReference type="ARBA" id="ARBA00004496"/>
    </source>
</evidence>
<evidence type="ECO:0000313" key="6">
    <source>
        <dbReference type="EMBL" id="EPS65050.1"/>
    </source>
</evidence>
<dbReference type="GO" id="GO:0005737">
    <property type="term" value="C:cytoplasm"/>
    <property type="evidence" value="ECO:0007669"/>
    <property type="project" value="UniProtKB-SubCell"/>
</dbReference>
<dbReference type="HAMAP" id="MF_00801">
    <property type="entry name" value="Endonuclease_5"/>
    <property type="match status" value="1"/>
</dbReference>
<evidence type="ECO:0000256" key="3">
    <source>
        <dbReference type="ARBA" id="ARBA00022722"/>
    </source>
</evidence>
<name>S8CDV4_9LAMI</name>
<dbReference type="GO" id="GO:0016891">
    <property type="term" value="F:RNA endonuclease activity producing 5'-phosphomonoesters, hydrolytic mechanism"/>
    <property type="evidence" value="ECO:0007669"/>
    <property type="project" value="TreeGrafter"/>
</dbReference>
<dbReference type="PANTHER" id="PTHR28511">
    <property type="entry name" value="ENDONUCLEASE V"/>
    <property type="match status" value="1"/>
</dbReference>
<dbReference type="EMBL" id="AUSU01004454">
    <property type="protein sequence ID" value="EPS65050.1"/>
    <property type="molecule type" value="Genomic_DNA"/>
</dbReference>